<protein>
    <submittedName>
        <fullName evidence="1">Uncharacterized protein</fullName>
    </submittedName>
</protein>
<dbReference type="EMBL" id="PHWZ01000979">
    <property type="protein sequence ID" value="TEY28941.1"/>
    <property type="molecule type" value="Genomic_DNA"/>
</dbReference>
<sequence>MSPFLNLAGCTATRPKALVGLLYQDIEFQLFPPLIKDRPPIVVMKLNFKLIKRKIFVFYEAEDLDIYTLIVPPDINRIRLQWDNKWAERPIF</sequence>
<evidence type="ECO:0000313" key="2">
    <source>
        <dbReference type="Proteomes" id="UP000297299"/>
    </source>
</evidence>
<dbReference type="AlphaFoldDB" id="A0A4Y8CEI6"/>
<gene>
    <name evidence="1" type="ORF">BOTCAL_0983g00040</name>
</gene>
<comment type="caution">
    <text evidence="1">The sequence shown here is derived from an EMBL/GenBank/DDBJ whole genome shotgun (WGS) entry which is preliminary data.</text>
</comment>
<evidence type="ECO:0000313" key="1">
    <source>
        <dbReference type="EMBL" id="TEY28941.1"/>
    </source>
</evidence>
<keyword evidence="2" id="KW-1185">Reference proteome</keyword>
<dbReference type="STRING" id="38488.A0A4Y8CEI6"/>
<name>A0A4Y8CEI6_9HELO</name>
<proteinExistence type="predicted"/>
<accession>A0A4Y8CEI6</accession>
<dbReference type="OrthoDB" id="3542617at2759"/>
<reference evidence="1 2" key="1">
    <citation type="submission" date="2017-11" db="EMBL/GenBank/DDBJ databases">
        <title>Comparative genomics of Botrytis spp.</title>
        <authorList>
            <person name="Valero-Jimenez C.A."/>
            <person name="Tapia P."/>
            <person name="Veloso J."/>
            <person name="Silva-Moreno E."/>
            <person name="Staats M."/>
            <person name="Valdes J.H."/>
            <person name="Van Kan J.A.L."/>
        </authorList>
    </citation>
    <scope>NUCLEOTIDE SEQUENCE [LARGE SCALE GENOMIC DNA]</scope>
    <source>
        <strain evidence="1 2">MUCL2830</strain>
    </source>
</reference>
<organism evidence="1 2">
    <name type="scientific">Botryotinia calthae</name>
    <dbReference type="NCBI Taxonomy" id="38488"/>
    <lineage>
        <taxon>Eukaryota</taxon>
        <taxon>Fungi</taxon>
        <taxon>Dikarya</taxon>
        <taxon>Ascomycota</taxon>
        <taxon>Pezizomycotina</taxon>
        <taxon>Leotiomycetes</taxon>
        <taxon>Helotiales</taxon>
        <taxon>Sclerotiniaceae</taxon>
        <taxon>Botryotinia</taxon>
    </lineage>
</organism>
<dbReference type="Proteomes" id="UP000297299">
    <property type="component" value="Unassembled WGS sequence"/>
</dbReference>